<evidence type="ECO:0000313" key="2">
    <source>
        <dbReference type="EMBL" id="PAS94637.1"/>
    </source>
</evidence>
<accession>A0A272EWZ3</accession>
<dbReference type="InterPro" id="IPR008928">
    <property type="entry name" value="6-hairpin_glycosidase_sf"/>
</dbReference>
<reference evidence="1 4" key="1">
    <citation type="submission" date="2016-08" db="EMBL/GenBank/DDBJ databases">
        <title>Candidatus Dactylopiibacterium carminicum genome sequence.</title>
        <authorList>
            <person name="Ramirez-Puebla S.T."/>
            <person name="Ormeno-Orrillo E."/>
            <person name="Vera-Ponce De Leon A."/>
            <person name="Luis L."/>
            <person name="Sanchez-Flores A."/>
            <person name="Monica R."/>
            <person name="Martinez-Romero E."/>
        </authorList>
    </citation>
    <scope>NUCLEOTIDE SEQUENCE [LARGE SCALE GENOMIC DNA]</scope>
    <source>
        <strain evidence="1">END1</strain>
    </source>
</reference>
<gene>
    <name evidence="1" type="ORF">BGI27_03595</name>
    <name evidence="2" type="ORF">CGU29_02720</name>
</gene>
<dbReference type="RefSeq" id="WP_095523544.1">
    <property type="nucleotide sequence ID" value="NZ_MDUX01000007.1"/>
</dbReference>
<organism evidence="2 3">
    <name type="scientific">Candidatus Dactylopiibacterium carminicum</name>
    <dbReference type="NCBI Taxonomy" id="857335"/>
    <lineage>
        <taxon>Bacteria</taxon>
        <taxon>Pseudomonadati</taxon>
        <taxon>Pseudomonadota</taxon>
        <taxon>Betaproteobacteria</taxon>
        <taxon>Rhodocyclales</taxon>
        <taxon>Rhodocyclaceae</taxon>
        <taxon>Candidatus Dactylopiibacterium</taxon>
    </lineage>
</organism>
<dbReference type="Proteomes" id="UP000216107">
    <property type="component" value="Unassembled WGS sequence"/>
</dbReference>
<sequence>MEKMLDYIRQYADTILTRYRDPYNGTPLFFDGINTFTGEPVKWRNMDGTDWEPSNIGSQQNLFRTLVGLSALTGDSKYKDAAKAAIRWHFDHADPSGLLTWGGHCFLDLKTLDTVGPEGKSKVHEIKHHYPFYELMFEVDPQATAKLIKAEWNCHIDNWDTLELTRHGTYGRPLQEEGFWEKPMNQDLEILREAKGLSFVNIGNDLIYSAGLLGQRVPGEEKALDWAEFLAWQYVRTRYPATGLGCYQFNRPVKREEAPTDENHPQFTFSFYGDRAQRQFGPEYGDVAKEAWVLFKMDPDALNGPEGIYGDSTLAQLTLARQLGAKGEKLKQWAVDGLDAWLKYAYVPETNEIKPMFADGRDLTGQVFPRRGFYGQKGWVFERKPINTIVFLSTVTAWAISGRDSLWQHVVAMARNFGLGEWNAADPKSPKGPLVATKADAILLFAVLEVARSTGTSAYLELAKSLGERIMEQHAHRGMFVPSEKHIHCRFDDTDALALLTLIATERGCPEIIPGFRSQGGYIHGDIQLENGSKKNIMDIKDILNRPRFTRHFEALSWQPSGGVYE</sequence>
<evidence type="ECO:0000313" key="1">
    <source>
        <dbReference type="EMBL" id="KAF7600309.1"/>
    </source>
</evidence>
<dbReference type="GO" id="GO:0016837">
    <property type="term" value="F:carbon-oxygen lyase activity, acting on polysaccharides"/>
    <property type="evidence" value="ECO:0007669"/>
    <property type="project" value="InterPro"/>
</dbReference>
<dbReference type="Proteomes" id="UP000623509">
    <property type="component" value="Unassembled WGS sequence"/>
</dbReference>
<dbReference type="SUPFAM" id="SSF48208">
    <property type="entry name" value="Six-hairpin glycosidases"/>
    <property type="match status" value="1"/>
</dbReference>
<keyword evidence="2" id="KW-0456">Lyase</keyword>
<protein>
    <submittedName>
        <fullName evidence="2">Pectate lyase</fullName>
    </submittedName>
</protein>
<dbReference type="Pfam" id="PF06917">
    <property type="entry name" value="Pectate_lyase_2"/>
    <property type="match status" value="1"/>
</dbReference>
<comment type="caution">
    <text evidence="2">The sequence shown here is derived from an EMBL/GenBank/DDBJ whole genome shotgun (WGS) entry which is preliminary data.</text>
</comment>
<dbReference type="Gene3D" id="2.30.30.880">
    <property type="match status" value="1"/>
</dbReference>
<dbReference type="GO" id="GO:0045490">
    <property type="term" value="P:pectin catabolic process"/>
    <property type="evidence" value="ECO:0007669"/>
    <property type="project" value="InterPro"/>
</dbReference>
<dbReference type="EMBL" id="MDUX01000007">
    <property type="protein sequence ID" value="KAF7600309.1"/>
    <property type="molecule type" value="Genomic_DNA"/>
</dbReference>
<proteinExistence type="predicted"/>
<evidence type="ECO:0000313" key="3">
    <source>
        <dbReference type="Proteomes" id="UP000216107"/>
    </source>
</evidence>
<evidence type="ECO:0000313" key="4">
    <source>
        <dbReference type="Proteomes" id="UP000623509"/>
    </source>
</evidence>
<dbReference type="EMBL" id="NMRN01000005">
    <property type="protein sequence ID" value="PAS94637.1"/>
    <property type="molecule type" value="Genomic_DNA"/>
</dbReference>
<dbReference type="InterPro" id="IPR010702">
    <property type="entry name" value="Pectate_lyase_2"/>
</dbReference>
<dbReference type="Gene3D" id="1.50.10.20">
    <property type="match status" value="1"/>
</dbReference>
<reference evidence="2 3" key="2">
    <citation type="submission" date="2017-07" db="EMBL/GenBank/DDBJ databases">
        <title>Candidatus Dactylopiibacterium carminicum, a nitrogen-fixing symbiont of the cochineal insect Dactylopius coccus and Dactylopius opuntiae (Hemiptera: Coccoidea: Dactylopiidae).</title>
        <authorList>
            <person name="Vera A."/>
        </authorList>
    </citation>
    <scope>NUCLEOTIDE SEQUENCE [LARGE SCALE GENOMIC DNA]</scope>
    <source>
        <strain evidence="2 3">NFDCM</strain>
    </source>
</reference>
<dbReference type="GO" id="GO:0042597">
    <property type="term" value="C:periplasmic space"/>
    <property type="evidence" value="ECO:0007669"/>
    <property type="project" value="InterPro"/>
</dbReference>
<dbReference type="OrthoDB" id="92725at2"/>
<keyword evidence="4" id="KW-1185">Reference proteome</keyword>
<dbReference type="AlphaFoldDB" id="A0A272EWZ3"/>
<dbReference type="Gene3D" id="3.90.105.40">
    <property type="match status" value="1"/>
</dbReference>
<name>A0A272EWZ3_9RHOO</name>